<dbReference type="EMBL" id="JADCNL010000011">
    <property type="protein sequence ID" value="KAG0460671.1"/>
    <property type="molecule type" value="Genomic_DNA"/>
</dbReference>
<dbReference type="InterPro" id="IPR055482">
    <property type="entry name" value="DUF7054"/>
</dbReference>
<dbReference type="Pfam" id="PF23156">
    <property type="entry name" value="DUF7054"/>
    <property type="match status" value="1"/>
</dbReference>
<protein>
    <recommendedName>
        <fullName evidence="2">DUF7054 domain-containing protein</fullName>
    </recommendedName>
</protein>
<comment type="caution">
    <text evidence="3">The sequence shown here is derived from an EMBL/GenBank/DDBJ whole genome shotgun (WGS) entry which is preliminary data.</text>
</comment>
<evidence type="ECO:0000259" key="2">
    <source>
        <dbReference type="Pfam" id="PF23156"/>
    </source>
</evidence>
<evidence type="ECO:0000313" key="3">
    <source>
        <dbReference type="EMBL" id="KAG0460671.1"/>
    </source>
</evidence>
<evidence type="ECO:0000313" key="4">
    <source>
        <dbReference type="Proteomes" id="UP000636800"/>
    </source>
</evidence>
<dbReference type="Proteomes" id="UP000636800">
    <property type="component" value="Chromosome 11"/>
</dbReference>
<proteinExistence type="predicted"/>
<dbReference type="OrthoDB" id="329835at2759"/>
<name>A0A835PUK4_VANPL</name>
<dbReference type="PANTHER" id="PTHR33270">
    <property type="entry name" value="BNAC05G50380D PROTEIN"/>
    <property type="match status" value="1"/>
</dbReference>
<feature type="region of interest" description="Disordered" evidence="1">
    <location>
        <begin position="1"/>
        <end position="39"/>
    </location>
</feature>
<dbReference type="AlphaFoldDB" id="A0A835PUK4"/>
<evidence type="ECO:0000256" key="1">
    <source>
        <dbReference type="SAM" id="MobiDB-lite"/>
    </source>
</evidence>
<keyword evidence="4" id="KW-1185">Reference proteome</keyword>
<organism evidence="3 4">
    <name type="scientific">Vanilla planifolia</name>
    <name type="common">Vanilla</name>
    <dbReference type="NCBI Taxonomy" id="51239"/>
    <lineage>
        <taxon>Eukaryota</taxon>
        <taxon>Viridiplantae</taxon>
        <taxon>Streptophyta</taxon>
        <taxon>Embryophyta</taxon>
        <taxon>Tracheophyta</taxon>
        <taxon>Spermatophyta</taxon>
        <taxon>Magnoliopsida</taxon>
        <taxon>Liliopsida</taxon>
        <taxon>Asparagales</taxon>
        <taxon>Orchidaceae</taxon>
        <taxon>Vanilloideae</taxon>
        <taxon>Vanilleae</taxon>
        <taxon>Vanilla</taxon>
    </lineage>
</organism>
<accession>A0A835PUK4</accession>
<sequence length="255" mass="28591">MPEKIPRVLRSTAHGRSRIPRIPHADQLPTPPRRPMRGKTSRILPRCASEPMMLTVRMLASGDRRSDFRIPRPLSTSDTVWPTRWWSRSPSPSATDATEQAKVIVNVAVEGSPGPVMAMVRLGASVEEAIGVVVEKYGREGRSPRLNLEETGSFELHHSPFSMQSLNKNDKIGEVGGRSFYLRTRRYSSSFTNGMESSVLSFNDDCYVINQAAAHEDQNPLVLTHELVSTVGVKLERIRRRARKVCRLLSCLLCE</sequence>
<gene>
    <name evidence="3" type="ORF">HPP92_020968</name>
</gene>
<reference evidence="3 4" key="1">
    <citation type="journal article" date="2020" name="Nat. Food">
        <title>A phased Vanilla planifolia genome enables genetic improvement of flavour and production.</title>
        <authorList>
            <person name="Hasing T."/>
            <person name="Tang H."/>
            <person name="Brym M."/>
            <person name="Khazi F."/>
            <person name="Huang T."/>
            <person name="Chambers A.H."/>
        </authorList>
    </citation>
    <scope>NUCLEOTIDE SEQUENCE [LARGE SCALE GENOMIC DNA]</scope>
    <source>
        <tissue evidence="3">Leaf</tissue>
    </source>
</reference>
<feature type="domain" description="DUF7054" evidence="2">
    <location>
        <begin position="100"/>
        <end position="183"/>
    </location>
</feature>
<dbReference type="PANTHER" id="PTHR33270:SF6">
    <property type="entry name" value="OS02G0448600 PROTEIN"/>
    <property type="match status" value="1"/>
</dbReference>
<dbReference type="InterPro" id="IPR040358">
    <property type="entry name" value="At4g22758-like"/>
</dbReference>